<feature type="compositionally biased region" description="Basic and acidic residues" evidence="1">
    <location>
        <begin position="483"/>
        <end position="516"/>
    </location>
</feature>
<dbReference type="EMBL" id="GBYB01003972">
    <property type="protein sequence ID" value="JAG73739.1"/>
    <property type="molecule type" value="Transcribed_RNA"/>
</dbReference>
<feature type="compositionally biased region" description="Basic and acidic residues" evidence="1">
    <location>
        <begin position="323"/>
        <end position="373"/>
    </location>
</feature>
<sequence>MGALILFWIYALTLASASASLAPIVVFDPAIKAHQKYANHLPRDQHSSDSHNRIISERIFPTEIRRKTDSAKILDFPEGYEPGKILVRAKEQGNFQENKDFSEKLRPYKLNNPQPSVNMTPKIHLLENTHVIPKNPHKNIAATQQQFHYNHLELNPLGARVEKNRGNPQVHAHEIYENGYEVSPVVNPPVQRVNPVKRNRINTANANILDANSRKDINYDEMLTKKFRKSQRINRPEVRAEYEDNDRQINHHDRDYHEGVLLDPVRKRKTKGSSFLPQAQGQVRRQDEEHDHEAVAESTKKEDHQPEEHNKKHEEGGAEEEHEDHHEVEGDEEKKGYDSHHEHEKGENGHHDKEHHDKHYEEEEGKENKHSDDSSYYQHYDSGEKKEKADAFEEDGKFNKGHSTKGNHVVHKKDEYEKVEEFYDESHDEDDHEKEGGYHHKFEKENGGSEKSGHYDAGEEYEEHGKKSEHEKGHHYKDKKGHNHQEGDEKHHEEASKYGKKGGHEDGKKWEYKESH</sequence>
<dbReference type="OrthoDB" id="10634629at2759"/>
<keyword evidence="4" id="KW-1185">Reference proteome</keyword>
<dbReference type="GO" id="GO:0004386">
    <property type="term" value="F:helicase activity"/>
    <property type="evidence" value="ECO:0007669"/>
    <property type="project" value="UniProtKB-KW"/>
</dbReference>
<reference evidence="3" key="1">
    <citation type="submission" date="2015-01" db="EMBL/GenBank/DDBJ databases">
        <title>Transcriptome Assembly of Fopius arisanus.</title>
        <authorList>
            <person name="Geib S."/>
        </authorList>
    </citation>
    <scope>NUCLEOTIDE SEQUENCE</scope>
</reference>
<feature type="compositionally biased region" description="Polar residues" evidence="1">
    <location>
        <begin position="272"/>
        <end position="283"/>
    </location>
</feature>
<proteinExistence type="predicted"/>
<dbReference type="RefSeq" id="XP_011298068.1">
    <property type="nucleotide sequence ID" value="XM_011299766.1"/>
</dbReference>
<feature type="compositionally biased region" description="Basic and acidic residues" evidence="1">
    <location>
        <begin position="381"/>
        <end position="398"/>
    </location>
</feature>
<dbReference type="Pfam" id="PF16009">
    <property type="entry name" value="DUF4779"/>
    <property type="match status" value="1"/>
</dbReference>
<feature type="region of interest" description="Disordered" evidence="1">
    <location>
        <begin position="229"/>
        <end position="516"/>
    </location>
</feature>
<accession>A0A0C9QTI1</accession>
<dbReference type="InterPro" id="IPR031959">
    <property type="entry name" value="DUF4779"/>
</dbReference>
<feature type="compositionally biased region" description="Basic residues" evidence="1">
    <location>
        <begin position="399"/>
        <end position="411"/>
    </location>
</feature>
<feature type="chain" id="PRO_5044541531" evidence="2">
    <location>
        <begin position="20"/>
        <end position="516"/>
    </location>
</feature>
<protein>
    <submittedName>
        <fullName evidence="5">DEAD-box ATP-dependent RNA helicase 42</fullName>
    </submittedName>
</protein>
<dbReference type="AlphaFoldDB" id="A0A0C9QTI1"/>
<dbReference type="GeneID" id="105263513"/>
<name>A0A0C9QTI1_9HYME</name>
<keyword evidence="5" id="KW-0378">Hydrolase</keyword>
<keyword evidence="5" id="KW-0067">ATP-binding</keyword>
<keyword evidence="5" id="KW-0547">Nucleotide-binding</keyword>
<feature type="compositionally biased region" description="Basic residues" evidence="1">
    <location>
        <begin position="473"/>
        <end position="482"/>
    </location>
</feature>
<organism evidence="3">
    <name type="scientific">Fopius arisanus</name>
    <dbReference type="NCBI Taxonomy" id="64838"/>
    <lineage>
        <taxon>Eukaryota</taxon>
        <taxon>Metazoa</taxon>
        <taxon>Ecdysozoa</taxon>
        <taxon>Arthropoda</taxon>
        <taxon>Hexapoda</taxon>
        <taxon>Insecta</taxon>
        <taxon>Pterygota</taxon>
        <taxon>Neoptera</taxon>
        <taxon>Endopterygota</taxon>
        <taxon>Hymenoptera</taxon>
        <taxon>Apocrita</taxon>
        <taxon>Ichneumonoidea</taxon>
        <taxon>Braconidae</taxon>
        <taxon>Opiinae</taxon>
        <taxon>Fopius</taxon>
    </lineage>
</organism>
<reference evidence="5" key="2">
    <citation type="submission" date="2025-04" db="UniProtKB">
        <authorList>
            <consortium name="RefSeq"/>
        </authorList>
    </citation>
    <scope>IDENTIFICATION</scope>
    <source>
        <strain evidence="5">USDA-PBARC FA_bdor</strain>
        <tissue evidence="5">Whole organism</tissue>
    </source>
</reference>
<feature type="compositionally biased region" description="Basic and acidic residues" evidence="1">
    <location>
        <begin position="234"/>
        <end position="260"/>
    </location>
</feature>
<keyword evidence="5" id="KW-0347">Helicase</keyword>
<dbReference type="KEGG" id="fas:105263513"/>
<evidence type="ECO:0000256" key="2">
    <source>
        <dbReference type="SAM" id="SignalP"/>
    </source>
</evidence>
<feature type="compositionally biased region" description="Basic and acidic residues" evidence="1">
    <location>
        <begin position="412"/>
        <end position="425"/>
    </location>
</feature>
<evidence type="ECO:0000313" key="5">
    <source>
        <dbReference type="RefSeq" id="XP_011298068.1"/>
    </source>
</evidence>
<feature type="compositionally biased region" description="Basic and acidic residues" evidence="1">
    <location>
        <begin position="433"/>
        <end position="472"/>
    </location>
</feature>
<feature type="compositionally biased region" description="Basic and acidic residues" evidence="1">
    <location>
        <begin position="284"/>
        <end position="316"/>
    </location>
</feature>
<evidence type="ECO:0000313" key="4">
    <source>
        <dbReference type="Proteomes" id="UP000694866"/>
    </source>
</evidence>
<evidence type="ECO:0000313" key="3">
    <source>
        <dbReference type="EMBL" id="JAG73739.1"/>
    </source>
</evidence>
<accession>A0A9R1SVW9</accession>
<dbReference type="Proteomes" id="UP000694866">
    <property type="component" value="Unplaced"/>
</dbReference>
<keyword evidence="2" id="KW-0732">Signal</keyword>
<evidence type="ECO:0000256" key="1">
    <source>
        <dbReference type="SAM" id="MobiDB-lite"/>
    </source>
</evidence>
<gene>
    <name evidence="5" type="primary">LOC105263513</name>
    <name evidence="3" type="ORF">g.15564</name>
</gene>
<feature type="signal peptide" evidence="2">
    <location>
        <begin position="1"/>
        <end position="19"/>
    </location>
</feature>